<dbReference type="InterPro" id="IPR000792">
    <property type="entry name" value="Tscrpt_reg_LuxR_C"/>
</dbReference>
<comment type="caution">
    <text evidence="6">The sequence shown here is derived from an EMBL/GenBank/DDBJ whole genome shotgun (WGS) entry which is preliminary data.</text>
</comment>
<feature type="domain" description="HTH luxR-type" evidence="5">
    <location>
        <begin position="23"/>
        <end position="88"/>
    </location>
</feature>
<dbReference type="PRINTS" id="PR00038">
    <property type="entry name" value="HTHLUXR"/>
</dbReference>
<dbReference type="PROSITE" id="PS50043">
    <property type="entry name" value="HTH_LUXR_2"/>
    <property type="match status" value="1"/>
</dbReference>
<dbReference type="PROSITE" id="PS00622">
    <property type="entry name" value="HTH_LUXR_1"/>
    <property type="match status" value="1"/>
</dbReference>
<evidence type="ECO:0000256" key="1">
    <source>
        <dbReference type="ARBA" id="ARBA00023015"/>
    </source>
</evidence>
<dbReference type="EMBL" id="JACCFP010000001">
    <property type="protein sequence ID" value="NYJ03036.1"/>
    <property type="molecule type" value="Genomic_DNA"/>
</dbReference>
<dbReference type="PANTHER" id="PTHR44688:SF16">
    <property type="entry name" value="DNA-BINDING TRANSCRIPTIONAL ACTIVATOR DEVR_DOSR"/>
    <property type="match status" value="1"/>
</dbReference>
<dbReference type="PANTHER" id="PTHR44688">
    <property type="entry name" value="DNA-BINDING TRANSCRIPTIONAL ACTIVATOR DEVR_DOSR"/>
    <property type="match status" value="1"/>
</dbReference>
<accession>A0A853C7P7</accession>
<evidence type="ECO:0000313" key="6">
    <source>
        <dbReference type="EMBL" id="NYJ03036.1"/>
    </source>
</evidence>
<dbReference type="GO" id="GO:0006355">
    <property type="term" value="P:regulation of DNA-templated transcription"/>
    <property type="evidence" value="ECO:0007669"/>
    <property type="project" value="InterPro"/>
</dbReference>
<evidence type="ECO:0000256" key="2">
    <source>
        <dbReference type="ARBA" id="ARBA00023125"/>
    </source>
</evidence>
<proteinExistence type="predicted"/>
<dbReference type="Proteomes" id="UP000530424">
    <property type="component" value="Unassembled WGS sequence"/>
</dbReference>
<protein>
    <submittedName>
        <fullName evidence="6">DNA-binding NarL/FixJ family response regulator</fullName>
    </submittedName>
</protein>
<sequence>MATATIPAQPIQLTRTPEPATVPGRREVKLTPREADVLTLLAMGRSNAEIAEELFVSICTVKSHVRRLLTKMNRRDRLQLVVTAYTSGFMGERAVAPRPQHACHCAA</sequence>
<dbReference type="AlphaFoldDB" id="A0A853C7P7"/>
<evidence type="ECO:0000256" key="4">
    <source>
        <dbReference type="SAM" id="MobiDB-lite"/>
    </source>
</evidence>
<evidence type="ECO:0000259" key="5">
    <source>
        <dbReference type="PROSITE" id="PS50043"/>
    </source>
</evidence>
<dbReference type="InterPro" id="IPR016032">
    <property type="entry name" value="Sig_transdc_resp-reg_C-effctor"/>
</dbReference>
<keyword evidence="1" id="KW-0805">Transcription regulation</keyword>
<keyword evidence="2 6" id="KW-0238">DNA-binding</keyword>
<dbReference type="Gene3D" id="1.10.10.10">
    <property type="entry name" value="Winged helix-like DNA-binding domain superfamily/Winged helix DNA-binding domain"/>
    <property type="match status" value="1"/>
</dbReference>
<keyword evidence="3" id="KW-0804">Transcription</keyword>
<dbReference type="CDD" id="cd06170">
    <property type="entry name" value="LuxR_C_like"/>
    <property type="match status" value="1"/>
</dbReference>
<evidence type="ECO:0000256" key="3">
    <source>
        <dbReference type="ARBA" id="ARBA00023163"/>
    </source>
</evidence>
<feature type="region of interest" description="Disordered" evidence="4">
    <location>
        <begin position="1"/>
        <end position="23"/>
    </location>
</feature>
<organism evidence="6 7">
    <name type="scientific">Nocardioides thalensis</name>
    <dbReference type="NCBI Taxonomy" id="1914755"/>
    <lineage>
        <taxon>Bacteria</taxon>
        <taxon>Bacillati</taxon>
        <taxon>Actinomycetota</taxon>
        <taxon>Actinomycetes</taxon>
        <taxon>Propionibacteriales</taxon>
        <taxon>Nocardioidaceae</taxon>
        <taxon>Nocardioides</taxon>
    </lineage>
</organism>
<dbReference type="SUPFAM" id="SSF46894">
    <property type="entry name" value="C-terminal effector domain of the bipartite response regulators"/>
    <property type="match status" value="1"/>
</dbReference>
<dbReference type="RefSeq" id="WP_246303546.1">
    <property type="nucleotide sequence ID" value="NZ_JACCFP010000001.1"/>
</dbReference>
<name>A0A853C7P7_9ACTN</name>
<evidence type="ECO:0000313" key="7">
    <source>
        <dbReference type="Proteomes" id="UP000530424"/>
    </source>
</evidence>
<gene>
    <name evidence="6" type="ORF">HNR19_003734</name>
</gene>
<keyword evidence="7" id="KW-1185">Reference proteome</keyword>
<dbReference type="Pfam" id="PF00196">
    <property type="entry name" value="GerE"/>
    <property type="match status" value="1"/>
</dbReference>
<dbReference type="InterPro" id="IPR036388">
    <property type="entry name" value="WH-like_DNA-bd_sf"/>
</dbReference>
<reference evidence="6 7" key="1">
    <citation type="submission" date="2020-07" db="EMBL/GenBank/DDBJ databases">
        <title>Sequencing the genomes of 1000 actinobacteria strains.</title>
        <authorList>
            <person name="Klenk H.-P."/>
        </authorList>
    </citation>
    <scope>NUCLEOTIDE SEQUENCE [LARGE SCALE GENOMIC DNA]</scope>
    <source>
        <strain evidence="6 7">DSM 103833</strain>
    </source>
</reference>
<dbReference type="GO" id="GO:0003677">
    <property type="term" value="F:DNA binding"/>
    <property type="evidence" value="ECO:0007669"/>
    <property type="project" value="UniProtKB-KW"/>
</dbReference>
<dbReference type="SMART" id="SM00421">
    <property type="entry name" value="HTH_LUXR"/>
    <property type="match status" value="1"/>
</dbReference>